<feature type="transmembrane region" description="Helical" evidence="1">
    <location>
        <begin position="39"/>
        <end position="60"/>
    </location>
</feature>
<dbReference type="RefSeq" id="WP_052562874.1">
    <property type="nucleotide sequence ID" value="NZ_BAFN01000001.1"/>
</dbReference>
<keyword evidence="3" id="KW-1185">Reference proteome</keyword>
<reference evidence="3" key="1">
    <citation type="journal article" date="2015" name="Genome Announc.">
        <title>Draft Genome Sequence of an Anaerobic Ammonium-Oxidizing Bacterium, "Candidatus Brocadia sinica".</title>
        <authorList>
            <person name="Oshiki M."/>
            <person name="Shinyako-Hata K."/>
            <person name="Satoh H."/>
            <person name="Okabe S."/>
        </authorList>
    </citation>
    <scope>NUCLEOTIDE SEQUENCE [LARGE SCALE GENOMIC DNA]</scope>
    <source>
        <strain evidence="3">JPN1</strain>
    </source>
</reference>
<name>A0ABQ0JVK1_9BACT</name>
<sequence>MSDIMERHKELSKKVLIPGESKSSEQNSPGKIQPSAKQFIYVFSLGAIVGFFAFVAIWIIAGFSKLALMLPFIGGFFGAAIEMIRQKNKV</sequence>
<gene>
    <name evidence="2" type="ORF">BROSI_A1282</name>
</gene>
<evidence type="ECO:0000313" key="2">
    <source>
        <dbReference type="EMBL" id="GAN32767.1"/>
    </source>
</evidence>
<evidence type="ECO:0000313" key="3">
    <source>
        <dbReference type="Proteomes" id="UP000032309"/>
    </source>
</evidence>
<feature type="transmembrane region" description="Helical" evidence="1">
    <location>
        <begin position="66"/>
        <end position="84"/>
    </location>
</feature>
<protein>
    <recommendedName>
        <fullName evidence="4">FUSC family protein</fullName>
    </recommendedName>
</protein>
<keyword evidence="1" id="KW-0812">Transmembrane</keyword>
<dbReference type="EMBL" id="BAFN01000001">
    <property type="protein sequence ID" value="GAN32767.1"/>
    <property type="molecule type" value="Genomic_DNA"/>
</dbReference>
<organism evidence="2 3">
    <name type="scientific">Candidatus Brocadia sinica JPN1</name>
    <dbReference type="NCBI Taxonomy" id="1197129"/>
    <lineage>
        <taxon>Bacteria</taxon>
        <taxon>Pseudomonadati</taxon>
        <taxon>Planctomycetota</taxon>
        <taxon>Candidatus Brocadiia</taxon>
        <taxon>Candidatus Brocadiales</taxon>
        <taxon>Candidatus Brocadiaceae</taxon>
        <taxon>Candidatus Brocadia</taxon>
    </lineage>
</organism>
<dbReference type="Proteomes" id="UP000032309">
    <property type="component" value="Unassembled WGS sequence"/>
</dbReference>
<keyword evidence="1" id="KW-0472">Membrane</keyword>
<comment type="caution">
    <text evidence="2">The sequence shown here is derived from an EMBL/GenBank/DDBJ whole genome shotgun (WGS) entry which is preliminary data.</text>
</comment>
<proteinExistence type="predicted"/>
<keyword evidence="1" id="KW-1133">Transmembrane helix</keyword>
<evidence type="ECO:0000256" key="1">
    <source>
        <dbReference type="SAM" id="Phobius"/>
    </source>
</evidence>
<accession>A0ABQ0JVK1</accession>
<evidence type="ECO:0008006" key="4">
    <source>
        <dbReference type="Google" id="ProtNLM"/>
    </source>
</evidence>